<evidence type="ECO:0000256" key="2">
    <source>
        <dbReference type="SAM" id="Phobius"/>
    </source>
</evidence>
<proteinExistence type="predicted"/>
<name>A0A1G8JHV3_9BACI</name>
<feature type="transmembrane region" description="Helical" evidence="2">
    <location>
        <begin position="880"/>
        <end position="900"/>
    </location>
</feature>
<dbReference type="PRINTS" id="PR00702">
    <property type="entry name" value="ACRIFLAVINRP"/>
</dbReference>
<evidence type="ECO:0000256" key="1">
    <source>
        <dbReference type="SAM" id="MobiDB-lite"/>
    </source>
</evidence>
<dbReference type="EMBL" id="FNEN01000001">
    <property type="protein sequence ID" value="SDI30808.1"/>
    <property type="molecule type" value="Genomic_DNA"/>
</dbReference>
<keyword evidence="2" id="KW-1133">Transmembrane helix</keyword>
<dbReference type="OrthoDB" id="9757876at2"/>
<organism evidence="3 4">
    <name type="scientific">Natribacillus halophilus</name>
    <dbReference type="NCBI Taxonomy" id="549003"/>
    <lineage>
        <taxon>Bacteria</taxon>
        <taxon>Bacillati</taxon>
        <taxon>Bacillota</taxon>
        <taxon>Bacilli</taxon>
        <taxon>Bacillales</taxon>
        <taxon>Bacillaceae</taxon>
        <taxon>Natribacillus</taxon>
    </lineage>
</organism>
<dbReference type="Gene3D" id="1.20.1640.10">
    <property type="entry name" value="Multidrug efflux transporter AcrB transmembrane domain"/>
    <property type="match status" value="2"/>
</dbReference>
<feature type="compositionally biased region" description="Basic and acidic residues" evidence="1">
    <location>
        <begin position="1033"/>
        <end position="1069"/>
    </location>
</feature>
<dbReference type="Gene3D" id="3.30.70.1320">
    <property type="entry name" value="Multidrug efflux transporter AcrB pore domain like"/>
    <property type="match status" value="1"/>
</dbReference>
<feature type="transmembrane region" description="Helical" evidence="2">
    <location>
        <begin position="522"/>
        <end position="544"/>
    </location>
</feature>
<dbReference type="PANTHER" id="PTHR32063">
    <property type="match status" value="1"/>
</dbReference>
<sequence>MKVSNFSIRKPKFTIVIMLLFLIVGAVSLTRLPLDLFPDVDPPVAAVATSYEGAGPEEVLSDVTEELEGELAATSGLEDMTSQSAEGSSIIIMEFSQDTVIDEIETDIVSTITQADLPDDAGQPSFIEFDPSMLPSMMLAVSGNGDDISDFQDDALDLQQELSRVNGVADVEEEGSLTELYDVEIDQDELNDANMTQSDIVDVIEGHNIAVPGGVVEDDDRDITTRVLSELTSQEDLEELVITQDPETGDEITLADVSDVSFTTEDEDAITRANQDEAMQFSVMEESDANTTQVEQALNDELAALLQEDAYEDLSVVTLYSEGEFIQDAVDNVAMMLVAGGLLAMVVLFAFLRNLKTPLIIGVSMPFSIIVTFALFYFAGMSLNMLTLGGLALGIGMLLDNSIVVIENIYRHLSMRKPPKEAAYEGTKEVGAAITASTLTTVAVFLPVVFITGLVGDLFAPLALAVAFSILASLVVALTVVPMIASRVLKVPSENVEADRQRNSRLINGVERVAKWALRRRFVVVTITALLFVLGILGLTTAGLEFMPEADEGSFMVEVEHDFGTQLEQTEETVADIEEEIDDHPEIENYMSTIGSSAMDEGMSEESHIAEIMINLVPVNDRDMDTMAFSEMVESDLENIDTDADIDVDVMSQAAMGDPNTFVFSINDPDRERMEETADDLVDELEEETEINQVDTSLEETAPELQVDINEDDAREEGLVPGQIAEAVNEQTMGVMATAIQSNEEDLYEVNVRGEDELTESVENFESLTIQNEDGENIPLSDVADIEEGEEPATIERADMVPSVEFDVVYGSGYNLGDITPLVEDVVADYDLNDDAEYVVGGDQEMLDDALESMVLAFVLGIIFVYLVMVAQFESFKYPFVIMFTVPFFVIGVMLALTVTQTPVSIVAMIGMLVLTGIVLNNAIVLVDYANQRKAQGMRAYDALITAVKDRTRPILIMAISTILAVTPLSLGIGEGAEIQQPMAIVIIGGLISSTFLTLFVIPVIYSFVDPEIRNMNKKYLTPEGDIIYARDLPAEPEKNEGEIEEQKDKSEDTPESSEEHPTDEKDLSEGEIMDVLEEILRRRKRDK</sequence>
<keyword evidence="2" id="KW-0472">Membrane</keyword>
<dbReference type="AlphaFoldDB" id="A0A1G8JHV3"/>
<feature type="transmembrane region" description="Helical" evidence="2">
    <location>
        <begin position="854"/>
        <end position="873"/>
    </location>
</feature>
<feature type="transmembrane region" description="Helical" evidence="2">
    <location>
        <begin position="458"/>
        <end position="481"/>
    </location>
</feature>
<dbReference type="Gene3D" id="3.30.70.1440">
    <property type="entry name" value="Multidrug efflux transporter AcrB pore domain"/>
    <property type="match status" value="1"/>
</dbReference>
<dbReference type="GO" id="GO:0042910">
    <property type="term" value="F:xenobiotic transmembrane transporter activity"/>
    <property type="evidence" value="ECO:0007669"/>
    <property type="project" value="TreeGrafter"/>
</dbReference>
<feature type="transmembrane region" description="Helical" evidence="2">
    <location>
        <begin position="385"/>
        <end position="410"/>
    </location>
</feature>
<dbReference type="Gene3D" id="3.30.2090.10">
    <property type="entry name" value="Multidrug efflux transporter AcrB TolC docking domain, DN and DC subdomains"/>
    <property type="match status" value="2"/>
</dbReference>
<feature type="transmembrane region" description="Helical" evidence="2">
    <location>
        <begin position="359"/>
        <end position="379"/>
    </location>
</feature>
<dbReference type="Pfam" id="PF00873">
    <property type="entry name" value="ACR_tran"/>
    <property type="match status" value="1"/>
</dbReference>
<feature type="transmembrane region" description="Helical" evidence="2">
    <location>
        <begin position="430"/>
        <end position="452"/>
    </location>
</feature>
<accession>A0A1G8JHV3</accession>
<keyword evidence="2" id="KW-0812">Transmembrane</keyword>
<dbReference type="InterPro" id="IPR027463">
    <property type="entry name" value="AcrB_DN_DC_subdom"/>
</dbReference>
<feature type="transmembrane region" description="Helical" evidence="2">
    <location>
        <begin position="333"/>
        <end position="352"/>
    </location>
</feature>
<feature type="transmembrane region" description="Helical" evidence="2">
    <location>
        <begin position="985"/>
        <end position="1009"/>
    </location>
</feature>
<gene>
    <name evidence="3" type="ORF">SAMN04488123_101238</name>
</gene>
<dbReference type="Proteomes" id="UP000198853">
    <property type="component" value="Unassembled WGS sequence"/>
</dbReference>
<dbReference type="GO" id="GO:0005886">
    <property type="term" value="C:plasma membrane"/>
    <property type="evidence" value="ECO:0007669"/>
    <property type="project" value="TreeGrafter"/>
</dbReference>
<feature type="transmembrane region" description="Helical" evidence="2">
    <location>
        <begin position="906"/>
        <end position="929"/>
    </location>
</feature>
<dbReference type="SUPFAM" id="SSF82866">
    <property type="entry name" value="Multidrug efflux transporter AcrB transmembrane domain"/>
    <property type="match status" value="2"/>
</dbReference>
<dbReference type="SUPFAM" id="SSF82693">
    <property type="entry name" value="Multidrug efflux transporter AcrB pore domain, PN1, PN2, PC1 and PC2 subdomains"/>
    <property type="match status" value="3"/>
</dbReference>
<evidence type="ECO:0000313" key="3">
    <source>
        <dbReference type="EMBL" id="SDI30808.1"/>
    </source>
</evidence>
<feature type="region of interest" description="Disordered" evidence="1">
    <location>
        <begin position="1032"/>
        <end position="1072"/>
    </location>
</feature>
<evidence type="ECO:0000313" key="4">
    <source>
        <dbReference type="Proteomes" id="UP000198853"/>
    </source>
</evidence>
<keyword evidence="4" id="KW-1185">Reference proteome</keyword>
<dbReference type="InterPro" id="IPR001036">
    <property type="entry name" value="Acrflvin-R"/>
</dbReference>
<dbReference type="PANTHER" id="PTHR32063:SF0">
    <property type="entry name" value="SWARMING MOTILITY PROTEIN SWRC"/>
    <property type="match status" value="1"/>
</dbReference>
<feature type="transmembrane region" description="Helical" evidence="2">
    <location>
        <begin position="955"/>
        <end position="973"/>
    </location>
</feature>
<dbReference type="Gene3D" id="3.30.70.1430">
    <property type="entry name" value="Multidrug efflux transporter AcrB pore domain"/>
    <property type="match status" value="2"/>
</dbReference>
<protein>
    <submittedName>
        <fullName evidence="3">Hydrophobic/amphiphilic exporter-1, HAE1 family</fullName>
    </submittedName>
</protein>
<dbReference type="RefSeq" id="WP_090395712.1">
    <property type="nucleotide sequence ID" value="NZ_FNEN01000001.1"/>
</dbReference>
<dbReference type="SUPFAM" id="SSF82714">
    <property type="entry name" value="Multidrug efflux transporter AcrB TolC docking domain, DN and DC subdomains"/>
    <property type="match status" value="2"/>
</dbReference>
<reference evidence="3 4" key="1">
    <citation type="submission" date="2016-10" db="EMBL/GenBank/DDBJ databases">
        <authorList>
            <person name="de Groot N.N."/>
        </authorList>
    </citation>
    <scope>NUCLEOTIDE SEQUENCE [LARGE SCALE GENOMIC DNA]</scope>
    <source>
        <strain evidence="3 4">DSM 21771</strain>
    </source>
</reference>